<dbReference type="OrthoDB" id="5289374at2"/>
<name>A0A1Y6CP75_9BACT</name>
<feature type="active site" description="Charge relay system" evidence="5">
    <location>
        <position position="219"/>
    </location>
</feature>
<dbReference type="GO" id="GO:0004252">
    <property type="term" value="F:serine-type endopeptidase activity"/>
    <property type="evidence" value="ECO:0007669"/>
    <property type="project" value="UniProtKB-UniRule"/>
</dbReference>
<dbReference type="PANTHER" id="PTHR43399">
    <property type="entry name" value="SUBTILISIN-RELATED"/>
    <property type="match status" value="1"/>
</dbReference>
<evidence type="ECO:0000313" key="9">
    <source>
        <dbReference type="Proteomes" id="UP000192907"/>
    </source>
</evidence>
<keyword evidence="4 5" id="KW-0720">Serine protease</keyword>
<dbReference type="InterPro" id="IPR015500">
    <property type="entry name" value="Peptidase_S8_subtilisin-rel"/>
</dbReference>
<feature type="domain" description="Peptidase S8/S53" evidence="7">
    <location>
        <begin position="144"/>
        <end position="419"/>
    </location>
</feature>
<dbReference type="Proteomes" id="UP000192907">
    <property type="component" value="Unassembled WGS sequence"/>
</dbReference>
<evidence type="ECO:0000256" key="3">
    <source>
        <dbReference type="ARBA" id="ARBA00022801"/>
    </source>
</evidence>
<dbReference type="STRING" id="1513793.SAMN06296036_1246"/>
<evidence type="ECO:0000256" key="2">
    <source>
        <dbReference type="ARBA" id="ARBA00022670"/>
    </source>
</evidence>
<organism evidence="8 9">
    <name type="scientific">Pseudobacteriovorax antillogorgiicola</name>
    <dbReference type="NCBI Taxonomy" id="1513793"/>
    <lineage>
        <taxon>Bacteria</taxon>
        <taxon>Pseudomonadati</taxon>
        <taxon>Bdellovibrionota</taxon>
        <taxon>Oligoflexia</taxon>
        <taxon>Oligoflexales</taxon>
        <taxon>Pseudobacteriovoracaceae</taxon>
        <taxon>Pseudobacteriovorax</taxon>
    </lineage>
</organism>
<dbReference type="InterPro" id="IPR022398">
    <property type="entry name" value="Peptidase_S8_His-AS"/>
</dbReference>
<feature type="active site" description="Charge relay system" evidence="5">
    <location>
        <position position="376"/>
    </location>
</feature>
<protein>
    <submittedName>
        <fullName evidence="8">Serine protease, subtilisin family</fullName>
    </submittedName>
</protein>
<dbReference type="Gene3D" id="3.40.50.200">
    <property type="entry name" value="Peptidase S8/S53 domain"/>
    <property type="match status" value="1"/>
</dbReference>
<evidence type="ECO:0000256" key="1">
    <source>
        <dbReference type="ARBA" id="ARBA00011073"/>
    </source>
</evidence>
<comment type="similarity">
    <text evidence="1 5">Belongs to the peptidase S8 family.</text>
</comment>
<dbReference type="GO" id="GO:0006508">
    <property type="term" value="P:proteolysis"/>
    <property type="evidence" value="ECO:0007669"/>
    <property type="project" value="UniProtKB-KW"/>
</dbReference>
<dbReference type="PROSITE" id="PS51892">
    <property type="entry name" value="SUBTILASE"/>
    <property type="match status" value="1"/>
</dbReference>
<feature type="active site" description="Charge relay system" evidence="5">
    <location>
        <position position="152"/>
    </location>
</feature>
<dbReference type="InterPro" id="IPR000209">
    <property type="entry name" value="Peptidase_S8/S53_dom"/>
</dbReference>
<dbReference type="InterPro" id="IPR051048">
    <property type="entry name" value="Peptidase_S8/S53_subtilisin"/>
</dbReference>
<dbReference type="PROSITE" id="PS00137">
    <property type="entry name" value="SUBTILASE_HIS"/>
    <property type="match status" value="1"/>
</dbReference>
<dbReference type="PANTHER" id="PTHR43399:SF4">
    <property type="entry name" value="CELL WALL-ASSOCIATED PROTEASE"/>
    <property type="match status" value="1"/>
</dbReference>
<gene>
    <name evidence="8" type="ORF">SAMN06296036_1246</name>
</gene>
<dbReference type="AlphaFoldDB" id="A0A1Y6CP75"/>
<accession>A0A1Y6CP75</accession>
<proteinExistence type="inferred from homology"/>
<sequence length="1004" mass="111314">MKAIIIFLNFFLMISCSQKSPEHRRLDKPHDQTSLITLVNNCQGSCEQSFVSSHQDLPGGILSVETLIPETNDGSSLLHVRLKEPSRLEDSLVWLEKEQGIAFAAPNYIYETQREDQEFPSSGNRDHLNAIDGYKARIIEPGDSSVLIAVTDDGFDLDHEDLQDSFYINPGEDGFDANGYSKRNNGIDDDNNGLVDDYQGWDFTGAGDNDPRPTSSDYHGTHIAGIIAARVDQDNAAEGLAPGLRVLPIRFSGDGQWSSVRVVRSYQYAADMGAKIINTSYSIDQYADDIVYQTILDSMYDRGLLIFNSAGNRGIRNPSRQKFEKLILVGNTYAKSSRQDEINPNSNYGVGIDIYAPGDVYSTLPGNRYGTRTGTSMATPIAASVAGMIWSQNPTWTREQVVAQLFGTTDSLAEKNVNKALYTGHGRVNARRALEGDVSLPEVELVSNLIPESSGDILVRVKGLIDPRFINNHFIVVVNENGDRIDIDWQNEYAVGSNILRLKIRSPKLGRYRFILSKAIENPLGTRISESTQRFEFQLVSDREALPVINRFELESLAVPLGRSLGIEVDMVPRGAPLAKLGLKVRQIASDQVLNLEGYLALNQEIQRVNIQTFYPSLDAGSYEIQSAYLEDDYGQAFTIPNEVFALSNRFSILGEGEYDLVQSPVSQIILPEVAQGGTILPLTLNLDPNTKIQSAFAELRGVETLNAIRSEEYQFLNGNTLQINITLGEITVREDYYISKIILTLDNGETKALLGRPGKAFFNDSKLRNQLIYIVDDLESDIARPVIDDIQIIGQDLSSRDVEVLVHARDDQDDITDVQVVLSNSFLLVNSTSFEEVAPGKYSVTIEMPEWSQDGYYQVFKASVTDGSGNARILSRGPEESNFFQDTDIPVESISLLGASSQDYKSPEVVGLILSSKNPDMITADIFIRDQSPINWVDLALVDSFNRRVYVAPSSFSQTGRRISLVIPVDDSSLLIRPETLVISDQAGNTTALGRWELLDILR</sequence>
<keyword evidence="9" id="KW-1185">Reference proteome</keyword>
<evidence type="ECO:0000256" key="5">
    <source>
        <dbReference type="PROSITE-ProRule" id="PRU01240"/>
    </source>
</evidence>
<dbReference type="PROSITE" id="PS51257">
    <property type="entry name" value="PROKAR_LIPOPROTEIN"/>
    <property type="match status" value="1"/>
</dbReference>
<dbReference type="EMBL" id="FWZT01000024">
    <property type="protein sequence ID" value="SMF68043.1"/>
    <property type="molecule type" value="Genomic_DNA"/>
</dbReference>
<evidence type="ECO:0000313" key="8">
    <source>
        <dbReference type="EMBL" id="SMF68043.1"/>
    </source>
</evidence>
<evidence type="ECO:0000256" key="4">
    <source>
        <dbReference type="ARBA" id="ARBA00022825"/>
    </source>
</evidence>
<dbReference type="InterPro" id="IPR036852">
    <property type="entry name" value="Peptidase_S8/S53_dom_sf"/>
</dbReference>
<dbReference type="RefSeq" id="WP_132323784.1">
    <property type="nucleotide sequence ID" value="NZ_FWZT01000024.1"/>
</dbReference>
<evidence type="ECO:0000256" key="6">
    <source>
        <dbReference type="SAM" id="MobiDB-lite"/>
    </source>
</evidence>
<dbReference type="SUPFAM" id="SSF52743">
    <property type="entry name" value="Subtilisin-like"/>
    <property type="match status" value="1"/>
</dbReference>
<dbReference type="PRINTS" id="PR00723">
    <property type="entry name" value="SUBTILISIN"/>
</dbReference>
<keyword evidence="2 5" id="KW-0645">Protease</keyword>
<evidence type="ECO:0000259" key="7">
    <source>
        <dbReference type="Pfam" id="PF00082"/>
    </source>
</evidence>
<reference evidence="9" key="1">
    <citation type="submission" date="2017-04" db="EMBL/GenBank/DDBJ databases">
        <authorList>
            <person name="Varghese N."/>
            <person name="Submissions S."/>
        </authorList>
    </citation>
    <scope>NUCLEOTIDE SEQUENCE [LARGE SCALE GENOMIC DNA]</scope>
    <source>
        <strain evidence="9">RKEM611</strain>
    </source>
</reference>
<dbReference type="Pfam" id="PF00082">
    <property type="entry name" value="Peptidase_S8"/>
    <property type="match status" value="1"/>
</dbReference>
<keyword evidence="3 5" id="KW-0378">Hydrolase</keyword>
<feature type="region of interest" description="Disordered" evidence="6">
    <location>
        <begin position="198"/>
        <end position="218"/>
    </location>
</feature>